<evidence type="ECO:0000256" key="7">
    <source>
        <dbReference type="ARBA" id="ARBA00023077"/>
    </source>
</evidence>
<dbReference type="InterPro" id="IPR039426">
    <property type="entry name" value="TonB-dep_rcpt-like"/>
</dbReference>
<protein>
    <recommendedName>
        <fullName evidence="10">TonB-dependent receptor-like beta-barrel domain-containing protein</fullName>
    </recommendedName>
</protein>
<evidence type="ECO:0000313" key="11">
    <source>
        <dbReference type="EMBL" id="SVC11812.1"/>
    </source>
</evidence>
<dbReference type="InterPro" id="IPR000531">
    <property type="entry name" value="Beta-barrel_TonB"/>
</dbReference>
<proteinExistence type="predicted"/>
<dbReference type="GO" id="GO:0006826">
    <property type="term" value="P:iron ion transport"/>
    <property type="evidence" value="ECO:0007669"/>
    <property type="project" value="UniProtKB-KW"/>
</dbReference>
<dbReference type="PANTHER" id="PTHR32552:SF81">
    <property type="entry name" value="TONB-DEPENDENT OUTER MEMBRANE RECEPTOR"/>
    <property type="match status" value="1"/>
</dbReference>
<keyword evidence="4" id="KW-0812">Transmembrane</keyword>
<evidence type="ECO:0000259" key="10">
    <source>
        <dbReference type="Pfam" id="PF00593"/>
    </source>
</evidence>
<dbReference type="AlphaFoldDB" id="A0A382JKD8"/>
<reference evidence="11" key="1">
    <citation type="submission" date="2018-05" db="EMBL/GenBank/DDBJ databases">
        <authorList>
            <person name="Lanie J.A."/>
            <person name="Ng W.-L."/>
            <person name="Kazmierczak K.M."/>
            <person name="Andrzejewski T.M."/>
            <person name="Davidsen T.M."/>
            <person name="Wayne K.J."/>
            <person name="Tettelin H."/>
            <person name="Glass J.I."/>
            <person name="Rusch D."/>
            <person name="Podicherti R."/>
            <person name="Tsui H.-C.T."/>
            <person name="Winkler M.E."/>
        </authorList>
    </citation>
    <scope>NUCLEOTIDE SEQUENCE</scope>
</reference>
<evidence type="ECO:0000256" key="8">
    <source>
        <dbReference type="ARBA" id="ARBA00023136"/>
    </source>
</evidence>
<feature type="non-terminal residue" evidence="11">
    <location>
        <position position="1"/>
    </location>
</feature>
<dbReference type="GO" id="GO:0009279">
    <property type="term" value="C:cell outer membrane"/>
    <property type="evidence" value="ECO:0007669"/>
    <property type="project" value="UniProtKB-SubCell"/>
</dbReference>
<keyword evidence="6" id="KW-0406">Ion transport</keyword>
<dbReference type="SUPFAM" id="SSF56935">
    <property type="entry name" value="Porins"/>
    <property type="match status" value="1"/>
</dbReference>
<dbReference type="InterPro" id="IPR036942">
    <property type="entry name" value="Beta-barrel_TonB_sf"/>
</dbReference>
<dbReference type="Pfam" id="PF00593">
    <property type="entry name" value="TonB_dep_Rec_b-barrel"/>
    <property type="match status" value="1"/>
</dbReference>
<feature type="domain" description="TonB-dependent receptor-like beta-barrel" evidence="10">
    <location>
        <begin position="30"/>
        <end position="347"/>
    </location>
</feature>
<evidence type="ECO:0000256" key="1">
    <source>
        <dbReference type="ARBA" id="ARBA00004571"/>
    </source>
</evidence>
<keyword evidence="8" id="KW-0472">Membrane</keyword>
<evidence type="ECO:0000256" key="5">
    <source>
        <dbReference type="ARBA" id="ARBA00023004"/>
    </source>
</evidence>
<keyword evidence="3" id="KW-0410">Iron transport</keyword>
<dbReference type="PROSITE" id="PS52016">
    <property type="entry name" value="TONB_DEPENDENT_REC_3"/>
    <property type="match status" value="1"/>
</dbReference>
<dbReference type="PROSITE" id="PS01156">
    <property type="entry name" value="TONB_DEPENDENT_REC_2"/>
    <property type="match status" value="1"/>
</dbReference>
<evidence type="ECO:0000256" key="9">
    <source>
        <dbReference type="ARBA" id="ARBA00023237"/>
    </source>
</evidence>
<organism evidence="11">
    <name type="scientific">marine metagenome</name>
    <dbReference type="NCBI Taxonomy" id="408172"/>
    <lineage>
        <taxon>unclassified sequences</taxon>
        <taxon>metagenomes</taxon>
        <taxon>ecological metagenomes</taxon>
    </lineage>
</organism>
<keyword evidence="2" id="KW-0813">Transport</keyword>
<keyword evidence="9" id="KW-0998">Cell outer membrane</keyword>
<dbReference type="PANTHER" id="PTHR32552">
    <property type="entry name" value="FERRICHROME IRON RECEPTOR-RELATED"/>
    <property type="match status" value="1"/>
</dbReference>
<accession>A0A382JKD8</accession>
<name>A0A382JKD8_9ZZZZ</name>
<evidence type="ECO:0000256" key="3">
    <source>
        <dbReference type="ARBA" id="ARBA00022496"/>
    </source>
</evidence>
<comment type="subcellular location">
    <subcellularLocation>
        <location evidence="1">Cell outer membrane</location>
        <topology evidence="1">Multi-pass membrane protein</topology>
    </subcellularLocation>
</comment>
<sequence>IPVIGVSQPDVEQVSQEIQLGSGDANESYQWTLGAYYADREMGNVSGSLYPAGLFHPQYGFLPGPVPDYTTSTLSDEDTALYWQSSYSLGSGLTLTGGLRYQNSDRSINRSNSSSTVNRSNDWDDVLPKLGASYSLSDKDTLYASIAKGFQSGGFNFYGGTPESAQYDSAESWNYELGWSSSWDDGRVHTRVAAFYSDFEEYQVYRLNPVNPTQAYMVNAEEAASYGLEVEAEAQLSETFMLSAAVGLVNAEFDSYTDNVLRGVLGPMAAGYEFGGNDINFVPEYTANLAAHISLPWNLSMLWEVQGIGNYWLDEANTAEQDAYALVNGRMSYKRDNWELFFYARNLADEGYSNNALDLRYTDFSNPAAPRPAGMILHIPGWPRTFGAGLRASF</sequence>
<dbReference type="EMBL" id="UINC01074531">
    <property type="protein sequence ID" value="SVC11812.1"/>
    <property type="molecule type" value="Genomic_DNA"/>
</dbReference>
<evidence type="ECO:0000256" key="2">
    <source>
        <dbReference type="ARBA" id="ARBA00022448"/>
    </source>
</evidence>
<gene>
    <name evidence="11" type="ORF">METZ01_LOCUS264666</name>
</gene>
<evidence type="ECO:0000256" key="4">
    <source>
        <dbReference type="ARBA" id="ARBA00022692"/>
    </source>
</evidence>
<keyword evidence="5" id="KW-0408">Iron</keyword>
<keyword evidence="7" id="KW-0798">TonB box</keyword>
<dbReference type="InterPro" id="IPR010917">
    <property type="entry name" value="TonB_rcpt_CS"/>
</dbReference>
<dbReference type="Gene3D" id="2.40.170.20">
    <property type="entry name" value="TonB-dependent receptor, beta-barrel domain"/>
    <property type="match status" value="1"/>
</dbReference>
<evidence type="ECO:0000256" key="6">
    <source>
        <dbReference type="ARBA" id="ARBA00023065"/>
    </source>
</evidence>